<keyword evidence="1" id="KW-0732">Signal</keyword>
<gene>
    <name evidence="2" type="primary">RCV1</name>
</gene>
<dbReference type="AlphaFoldDB" id="A0A1A8C561"/>
<organism evidence="2">
    <name type="scientific">Nothobranchius kadleci</name>
    <name type="common">African annual killifish</name>
    <dbReference type="NCBI Taxonomy" id="1051664"/>
    <lineage>
        <taxon>Eukaryota</taxon>
        <taxon>Metazoa</taxon>
        <taxon>Chordata</taxon>
        <taxon>Craniata</taxon>
        <taxon>Vertebrata</taxon>
        <taxon>Euteleostomi</taxon>
        <taxon>Actinopterygii</taxon>
        <taxon>Neopterygii</taxon>
        <taxon>Teleostei</taxon>
        <taxon>Neoteleostei</taxon>
        <taxon>Acanthomorphata</taxon>
        <taxon>Ovalentaria</taxon>
        <taxon>Atherinomorphae</taxon>
        <taxon>Cyprinodontiformes</taxon>
        <taxon>Nothobranchiidae</taxon>
        <taxon>Nothobranchius</taxon>
    </lineage>
</organism>
<feature type="non-terminal residue" evidence="2">
    <location>
        <position position="1"/>
    </location>
</feature>
<accession>A0A1A8C561</accession>
<sequence>RIKGFHRGCHGWFLSLAIGPLNLHVVVDSSVLGQEYSRATVSFIFTRKTAKCCCRPSP</sequence>
<proteinExistence type="predicted"/>
<dbReference type="EMBL" id="HADZ01010793">
    <property type="protein sequence ID" value="SBP74734.1"/>
    <property type="molecule type" value="Transcribed_RNA"/>
</dbReference>
<name>A0A1A8C561_NOTKA</name>
<feature type="chain" id="PRO_5008367262" evidence="1">
    <location>
        <begin position="25"/>
        <end position="58"/>
    </location>
</feature>
<feature type="non-terminal residue" evidence="2">
    <location>
        <position position="58"/>
    </location>
</feature>
<evidence type="ECO:0000256" key="1">
    <source>
        <dbReference type="SAM" id="SignalP"/>
    </source>
</evidence>
<evidence type="ECO:0000313" key="2">
    <source>
        <dbReference type="EMBL" id="SBP74734.1"/>
    </source>
</evidence>
<protein>
    <submittedName>
        <fullName evidence="2">Recoverin</fullName>
    </submittedName>
</protein>
<reference evidence="2" key="1">
    <citation type="submission" date="2016-05" db="EMBL/GenBank/DDBJ databases">
        <authorList>
            <person name="Lavstsen T."/>
            <person name="Jespersen J.S."/>
        </authorList>
    </citation>
    <scope>NUCLEOTIDE SEQUENCE</scope>
    <source>
        <tissue evidence="2">Brain</tissue>
    </source>
</reference>
<reference evidence="2" key="2">
    <citation type="submission" date="2016-06" db="EMBL/GenBank/DDBJ databases">
        <title>The genome of a short-lived fish provides insights into sex chromosome evolution and the genetic control of aging.</title>
        <authorList>
            <person name="Reichwald K."/>
            <person name="Felder M."/>
            <person name="Petzold A."/>
            <person name="Koch P."/>
            <person name="Groth M."/>
            <person name="Platzer M."/>
        </authorList>
    </citation>
    <scope>NUCLEOTIDE SEQUENCE</scope>
    <source>
        <tissue evidence="2">Brain</tissue>
    </source>
</reference>
<feature type="signal peptide" evidence="1">
    <location>
        <begin position="1"/>
        <end position="24"/>
    </location>
</feature>